<evidence type="ECO:0000256" key="1">
    <source>
        <dbReference type="SAM" id="MobiDB-lite"/>
    </source>
</evidence>
<dbReference type="EMBL" id="JAVDRF010000012">
    <property type="protein sequence ID" value="MDR6538856.1"/>
    <property type="molecule type" value="Genomic_DNA"/>
</dbReference>
<name>A0ABU1NLH7_9BURK</name>
<reference evidence="2 3" key="1">
    <citation type="submission" date="2023-07" db="EMBL/GenBank/DDBJ databases">
        <title>Sorghum-associated microbial communities from plants grown in Nebraska, USA.</title>
        <authorList>
            <person name="Schachtman D."/>
        </authorList>
    </citation>
    <scope>NUCLEOTIDE SEQUENCE [LARGE SCALE GENOMIC DNA]</scope>
    <source>
        <strain evidence="2 3">DS1781</strain>
    </source>
</reference>
<feature type="compositionally biased region" description="Polar residues" evidence="1">
    <location>
        <begin position="1"/>
        <end position="12"/>
    </location>
</feature>
<keyword evidence="3" id="KW-1185">Reference proteome</keyword>
<organism evidence="2 3">
    <name type="scientific">Variovorax soli</name>
    <dbReference type="NCBI Taxonomy" id="376815"/>
    <lineage>
        <taxon>Bacteria</taxon>
        <taxon>Pseudomonadati</taxon>
        <taxon>Pseudomonadota</taxon>
        <taxon>Betaproteobacteria</taxon>
        <taxon>Burkholderiales</taxon>
        <taxon>Comamonadaceae</taxon>
        <taxon>Variovorax</taxon>
    </lineage>
</organism>
<sequence length="46" mass="5169">MNQNNEDATPQSVAEDERPDLLDTSEEPLTPADRLGFEPFSYSERG</sequence>
<feature type="region of interest" description="Disordered" evidence="1">
    <location>
        <begin position="1"/>
        <end position="46"/>
    </location>
</feature>
<gene>
    <name evidence="2" type="ORF">J2739_004649</name>
</gene>
<dbReference type="Proteomes" id="UP001184230">
    <property type="component" value="Unassembled WGS sequence"/>
</dbReference>
<proteinExistence type="predicted"/>
<dbReference type="RefSeq" id="WP_309906041.1">
    <property type="nucleotide sequence ID" value="NZ_JAVDRF010000012.1"/>
</dbReference>
<comment type="caution">
    <text evidence="2">The sequence shown here is derived from an EMBL/GenBank/DDBJ whole genome shotgun (WGS) entry which is preliminary data.</text>
</comment>
<evidence type="ECO:0000313" key="3">
    <source>
        <dbReference type="Proteomes" id="UP001184230"/>
    </source>
</evidence>
<accession>A0ABU1NLH7</accession>
<evidence type="ECO:0000313" key="2">
    <source>
        <dbReference type="EMBL" id="MDR6538856.1"/>
    </source>
</evidence>
<protein>
    <submittedName>
        <fullName evidence="2">Uncharacterized protein</fullName>
    </submittedName>
</protein>